<reference evidence="5" key="1">
    <citation type="submission" date="2015-09" db="EMBL/GenBank/DDBJ databases">
        <authorList>
            <person name="Fill T.P."/>
            <person name="Baretta J.F."/>
            <person name="de Almeida L.G."/>
            <person name="Rocha M."/>
            <person name="de Souza D.H."/>
            <person name="Malavazi I."/>
            <person name="Cerdeira L.T."/>
            <person name="Hong H."/>
            <person name="Samborskyy M."/>
            <person name="de Vasconcelos A.T."/>
            <person name="Leadlay P."/>
            <person name="Rodrigues-Filho E."/>
        </authorList>
    </citation>
    <scope>NUCLEOTIDE SEQUENCE [LARGE SCALE GENOMIC DNA]</scope>
    <source>
        <strain evidence="5">LaBioMMi 136</strain>
    </source>
</reference>
<dbReference type="SUPFAM" id="SSF53335">
    <property type="entry name" value="S-adenosyl-L-methionine-dependent methyltransferases"/>
    <property type="match status" value="1"/>
</dbReference>
<evidence type="ECO:0000313" key="5">
    <source>
        <dbReference type="Proteomes" id="UP000190744"/>
    </source>
</evidence>
<name>A0A1S9RKB9_PENBI</name>
<feature type="domain" description="Methyltransferase" evidence="2">
    <location>
        <begin position="463"/>
        <end position="554"/>
    </location>
</feature>
<feature type="transmembrane region" description="Helical" evidence="1">
    <location>
        <begin position="23"/>
        <end position="43"/>
    </location>
</feature>
<accession>A0A1S9RKB9</accession>
<dbReference type="PANTHER" id="PTHR38695:SF1">
    <property type="entry name" value="AMINO ACID PERMEASE_ SLC12A DOMAIN-CONTAINING PROTEIN"/>
    <property type="match status" value="1"/>
</dbReference>
<dbReference type="InterPro" id="IPR029063">
    <property type="entry name" value="SAM-dependent_MTases_sf"/>
</dbReference>
<dbReference type="CDD" id="cd02440">
    <property type="entry name" value="AdoMet_MTases"/>
    <property type="match status" value="1"/>
</dbReference>
<organism evidence="4 5">
    <name type="scientific">Penicillium brasilianum</name>
    <dbReference type="NCBI Taxonomy" id="104259"/>
    <lineage>
        <taxon>Eukaryota</taxon>
        <taxon>Fungi</taxon>
        <taxon>Dikarya</taxon>
        <taxon>Ascomycota</taxon>
        <taxon>Pezizomycotina</taxon>
        <taxon>Eurotiomycetes</taxon>
        <taxon>Eurotiomycetidae</taxon>
        <taxon>Eurotiales</taxon>
        <taxon>Aspergillaceae</taxon>
        <taxon>Penicillium</taxon>
    </lineage>
</organism>
<dbReference type="InterPro" id="IPR048273">
    <property type="entry name" value="Luciferase"/>
</dbReference>
<keyword evidence="1" id="KW-0472">Membrane</keyword>
<dbReference type="InterPro" id="IPR041698">
    <property type="entry name" value="Methyltransf_25"/>
</dbReference>
<evidence type="ECO:0000259" key="3">
    <source>
        <dbReference type="Pfam" id="PF17648"/>
    </source>
</evidence>
<evidence type="ECO:0008006" key="6">
    <source>
        <dbReference type="Google" id="ProtNLM"/>
    </source>
</evidence>
<proteinExistence type="predicted"/>
<sequence length="696" mass="78919">MSLETLTNALRHIRLPHSQQERLNLALATAAVLGSAIILPAAYRDYRIFRSYGPGGVPNNLLGWMTVRALFQPFGSEMFSTEIYLRRMDGAEGHGRGDEGYLTLSKEQLESRKGDGRPEIGPHVAPQRQLTQIPDEEIMEKFHSKFTSFGLRNHHLVKIQQSNLEKHSDALFLADHLPITDLATTMQGEITHIHSENDYSLHVVLAPADCKKIIDAGWGQRHAFSGTSAMTFLSLGTIPDIPSEYLLIYAPRSDAEIEIVLEIISAAVKFMTGREDVRIYSTWVRDTLGKDTPRRAGAIRSLNKDVVHAGDLRFDAMLVTERLTKGSSERQNFSALDGLTAEDVNALVPKTRAPRTLTGPAASSLPDKQACLPESNHGSGFPLSTAVQPLGNPDSQTVELDREFLDTVIVHGREYQKYSIDNRIYFGPIDEEEAQRLDHQQRVFQRIFDDRLIFPPIHRLRRVLDCGHGAASWAIEVAEQHPTCEVIGVDVAPHMSPDDVPNNLWLQVDDLNRRFTFPANHFDLVHSRLLATGIHRSRWPSYIRDIVRVLRPGGWVQMTEIYYNVQSDNGSITDQHALRRWSTQYMRALEDRKDLRIGSRLRNFFEEAGLVEVDTKMIPLPLSAWSSDSRMRDIGRYNSENIQQLLRSLALYPLTQRLHMSTQSFDRLVEQAQDEARNHTLKAYFPLYVCIGRKPR</sequence>
<evidence type="ECO:0000313" key="4">
    <source>
        <dbReference type="EMBL" id="OOQ85992.1"/>
    </source>
</evidence>
<dbReference type="PANTHER" id="PTHR38695">
    <property type="entry name" value="AMINO ACID PERMEASE_ SLC12A DOMAIN-CONTAINING PROTEIN"/>
    <property type="match status" value="1"/>
</dbReference>
<comment type="caution">
    <text evidence="4">The sequence shown here is derived from an EMBL/GenBank/DDBJ whole genome shotgun (WGS) entry which is preliminary data.</text>
</comment>
<dbReference type="EMBL" id="LJBN01000158">
    <property type="protein sequence ID" value="OOQ85992.1"/>
    <property type="molecule type" value="Genomic_DNA"/>
</dbReference>
<dbReference type="Pfam" id="PF17648">
    <property type="entry name" value="Luciferase"/>
    <property type="match status" value="1"/>
</dbReference>
<gene>
    <name evidence="4" type="ORF">PEBR_23420</name>
</gene>
<feature type="domain" description="Luciferase" evidence="3">
    <location>
        <begin position="188"/>
        <end position="267"/>
    </location>
</feature>
<dbReference type="Gene3D" id="3.40.50.150">
    <property type="entry name" value="Vaccinia Virus protein VP39"/>
    <property type="match status" value="1"/>
</dbReference>
<keyword evidence="1" id="KW-1133">Transmembrane helix</keyword>
<dbReference type="Pfam" id="PF13649">
    <property type="entry name" value="Methyltransf_25"/>
    <property type="match status" value="1"/>
</dbReference>
<evidence type="ECO:0000259" key="2">
    <source>
        <dbReference type="Pfam" id="PF13649"/>
    </source>
</evidence>
<dbReference type="AlphaFoldDB" id="A0A1S9RKB9"/>
<dbReference type="InterPro" id="IPR040841">
    <property type="entry name" value="Luciferase_dom"/>
</dbReference>
<evidence type="ECO:0000256" key="1">
    <source>
        <dbReference type="SAM" id="Phobius"/>
    </source>
</evidence>
<keyword evidence="1" id="KW-0812">Transmembrane</keyword>
<protein>
    <recommendedName>
        <fullName evidence="6">Methyltransferase domain-containing protein</fullName>
    </recommendedName>
</protein>
<dbReference type="Proteomes" id="UP000190744">
    <property type="component" value="Unassembled WGS sequence"/>
</dbReference>